<dbReference type="SUPFAM" id="SSF52218">
    <property type="entry name" value="Flavoproteins"/>
    <property type="match status" value="1"/>
</dbReference>
<dbReference type="InterPro" id="IPR050712">
    <property type="entry name" value="NAD(P)H-dep_reductase"/>
</dbReference>
<feature type="domain" description="NADPH-dependent FMN reductase-like" evidence="1">
    <location>
        <begin position="6"/>
        <end position="177"/>
    </location>
</feature>
<dbReference type="Pfam" id="PF03358">
    <property type="entry name" value="FMN_red"/>
    <property type="match status" value="1"/>
</dbReference>
<dbReference type="InterPro" id="IPR029039">
    <property type="entry name" value="Flavoprotein-like_sf"/>
</dbReference>
<sequence>MSTSLRIAILTGSSRPHSNNAGIAEWVQDRVIRLLSKTSSSTTTDSITTTPLVPILDHRTDPLPLGPLIDDIVPQGLIGIPSPTDSTLEYPYPSARTREFSRIIQKLDALIIVTPQYNWSMPGELKNTIDHMFHEWVGLPTAVITLGGRGGGKAAETMNSILGGIRAQVVSCGVVGVALPRDTYISGDKRSTKDDVELLAPYEAALEGELLKVIQAAESRRKAKAAAAEKKL</sequence>
<gene>
    <name evidence="2" type="ORF">BCR39DRAFT_29736</name>
</gene>
<dbReference type="PANTHER" id="PTHR30543:SF21">
    <property type="entry name" value="NAD(P)H-DEPENDENT FMN REDUCTASE LOT6"/>
    <property type="match status" value="1"/>
</dbReference>
<reference evidence="2 3" key="1">
    <citation type="submission" date="2016-07" db="EMBL/GenBank/DDBJ databases">
        <title>Pervasive Adenine N6-methylation of Active Genes in Fungi.</title>
        <authorList>
            <consortium name="DOE Joint Genome Institute"/>
            <person name="Mondo S.J."/>
            <person name="Dannebaum R.O."/>
            <person name="Kuo R.C."/>
            <person name="Labutti K."/>
            <person name="Haridas S."/>
            <person name="Kuo A."/>
            <person name="Salamov A."/>
            <person name="Ahrendt S.R."/>
            <person name="Lipzen A."/>
            <person name="Sullivan W."/>
            <person name="Andreopoulos W.B."/>
            <person name="Clum A."/>
            <person name="Lindquist E."/>
            <person name="Daum C."/>
            <person name="Ramamoorthy G.K."/>
            <person name="Gryganskyi A."/>
            <person name="Culley D."/>
            <person name="Magnuson J.K."/>
            <person name="James T.Y."/>
            <person name="O'Malley M.A."/>
            <person name="Stajich J.E."/>
            <person name="Spatafora J.W."/>
            <person name="Visel A."/>
            <person name="Grigoriev I.V."/>
        </authorList>
    </citation>
    <scope>NUCLEOTIDE SEQUENCE [LARGE SCALE GENOMIC DNA]</scope>
    <source>
        <strain evidence="2 3">68-887.2</strain>
    </source>
</reference>
<dbReference type="GO" id="GO:0005829">
    <property type="term" value="C:cytosol"/>
    <property type="evidence" value="ECO:0007669"/>
    <property type="project" value="TreeGrafter"/>
</dbReference>
<dbReference type="EMBL" id="MCFC01000001">
    <property type="protein sequence ID" value="ORY35727.1"/>
    <property type="molecule type" value="Genomic_DNA"/>
</dbReference>
<dbReference type="PANTHER" id="PTHR30543">
    <property type="entry name" value="CHROMATE REDUCTASE"/>
    <property type="match status" value="1"/>
</dbReference>
<dbReference type="AlphaFoldDB" id="A0A1Y2BMB2"/>
<comment type="caution">
    <text evidence="2">The sequence shown here is derived from an EMBL/GenBank/DDBJ whole genome shotgun (WGS) entry which is preliminary data.</text>
</comment>
<keyword evidence="3" id="KW-1185">Reference proteome</keyword>
<proteinExistence type="predicted"/>
<dbReference type="InParanoid" id="A0A1Y2BMB2"/>
<organism evidence="2 3">
    <name type="scientific">Naematelia encephala</name>
    <dbReference type="NCBI Taxonomy" id="71784"/>
    <lineage>
        <taxon>Eukaryota</taxon>
        <taxon>Fungi</taxon>
        <taxon>Dikarya</taxon>
        <taxon>Basidiomycota</taxon>
        <taxon>Agaricomycotina</taxon>
        <taxon>Tremellomycetes</taxon>
        <taxon>Tremellales</taxon>
        <taxon>Naemateliaceae</taxon>
        <taxon>Naematelia</taxon>
    </lineage>
</organism>
<dbReference type="InterPro" id="IPR005025">
    <property type="entry name" value="FMN_Rdtase-like_dom"/>
</dbReference>
<dbReference type="GO" id="GO:0016491">
    <property type="term" value="F:oxidoreductase activity"/>
    <property type="evidence" value="ECO:0007669"/>
    <property type="project" value="InterPro"/>
</dbReference>
<accession>A0A1Y2BMB2</accession>
<evidence type="ECO:0000313" key="2">
    <source>
        <dbReference type="EMBL" id="ORY35727.1"/>
    </source>
</evidence>
<protein>
    <submittedName>
        <fullName evidence="2">Flavo protein-like protein</fullName>
    </submittedName>
</protein>
<evidence type="ECO:0000313" key="3">
    <source>
        <dbReference type="Proteomes" id="UP000193986"/>
    </source>
</evidence>
<dbReference type="Proteomes" id="UP000193986">
    <property type="component" value="Unassembled WGS sequence"/>
</dbReference>
<evidence type="ECO:0000259" key="1">
    <source>
        <dbReference type="Pfam" id="PF03358"/>
    </source>
</evidence>
<dbReference type="GO" id="GO:0010181">
    <property type="term" value="F:FMN binding"/>
    <property type="evidence" value="ECO:0007669"/>
    <property type="project" value="TreeGrafter"/>
</dbReference>
<name>A0A1Y2BMB2_9TREE</name>
<dbReference type="OrthoDB" id="68575at2759"/>
<dbReference type="STRING" id="71784.A0A1Y2BMB2"/>
<dbReference type="Gene3D" id="3.40.50.360">
    <property type="match status" value="1"/>
</dbReference>